<reference evidence="1" key="1">
    <citation type="journal article" date="2020" name="Cell">
        <title>Large-Scale Comparative Analyses of Tick Genomes Elucidate Their Genetic Diversity and Vector Capacities.</title>
        <authorList>
            <consortium name="Tick Genome and Microbiome Consortium (TIGMIC)"/>
            <person name="Jia N."/>
            <person name="Wang J."/>
            <person name="Shi W."/>
            <person name="Du L."/>
            <person name="Sun Y."/>
            <person name="Zhan W."/>
            <person name="Jiang J.F."/>
            <person name="Wang Q."/>
            <person name="Zhang B."/>
            <person name="Ji P."/>
            <person name="Bell-Sakyi L."/>
            <person name="Cui X.M."/>
            <person name="Yuan T.T."/>
            <person name="Jiang B.G."/>
            <person name="Yang W.F."/>
            <person name="Lam T.T."/>
            <person name="Chang Q.C."/>
            <person name="Ding S.J."/>
            <person name="Wang X.J."/>
            <person name="Zhu J.G."/>
            <person name="Ruan X.D."/>
            <person name="Zhao L."/>
            <person name="Wei J.T."/>
            <person name="Ye R.Z."/>
            <person name="Que T.C."/>
            <person name="Du C.H."/>
            <person name="Zhou Y.H."/>
            <person name="Cheng J.X."/>
            <person name="Dai P.F."/>
            <person name="Guo W.B."/>
            <person name="Han X.H."/>
            <person name="Huang E.J."/>
            <person name="Li L.F."/>
            <person name="Wei W."/>
            <person name="Gao Y.C."/>
            <person name="Liu J.Z."/>
            <person name="Shao H.Z."/>
            <person name="Wang X."/>
            <person name="Wang C.C."/>
            <person name="Yang T.C."/>
            <person name="Huo Q.B."/>
            <person name="Li W."/>
            <person name="Chen H.Y."/>
            <person name="Chen S.E."/>
            <person name="Zhou L.G."/>
            <person name="Ni X.B."/>
            <person name="Tian J.H."/>
            <person name="Sheng Y."/>
            <person name="Liu T."/>
            <person name="Pan Y.S."/>
            <person name="Xia L.Y."/>
            <person name="Li J."/>
            <person name="Zhao F."/>
            <person name="Cao W.C."/>
        </authorList>
    </citation>
    <scope>NUCLEOTIDE SEQUENCE</scope>
    <source>
        <strain evidence="1">Rmic-2018</strain>
    </source>
</reference>
<comment type="caution">
    <text evidence="1">The sequence shown here is derived from an EMBL/GenBank/DDBJ whole genome shotgun (WGS) entry which is preliminary data.</text>
</comment>
<organism evidence="1 2">
    <name type="scientific">Rhipicephalus microplus</name>
    <name type="common">Cattle tick</name>
    <name type="synonym">Boophilus microplus</name>
    <dbReference type="NCBI Taxonomy" id="6941"/>
    <lineage>
        <taxon>Eukaryota</taxon>
        <taxon>Metazoa</taxon>
        <taxon>Ecdysozoa</taxon>
        <taxon>Arthropoda</taxon>
        <taxon>Chelicerata</taxon>
        <taxon>Arachnida</taxon>
        <taxon>Acari</taxon>
        <taxon>Parasitiformes</taxon>
        <taxon>Ixodida</taxon>
        <taxon>Ixodoidea</taxon>
        <taxon>Ixodidae</taxon>
        <taxon>Rhipicephalinae</taxon>
        <taxon>Rhipicephalus</taxon>
        <taxon>Boophilus</taxon>
    </lineage>
</organism>
<evidence type="ECO:0008006" key="3">
    <source>
        <dbReference type="Google" id="ProtNLM"/>
    </source>
</evidence>
<sequence length="219" mass="23903">MADSGRRFAYFVCGFGSHVEGRLVEFLCELNAECVCSWCGRVVGGGMTLAFCGDIVCQKCYTCLIHPKKIYKAMELPYNHDTDVGNKKVRCVNARRGCQFEGTLSGLDTHLKMSCAFEFIACVRCWRAVPCKDMRTHFSVCKSASQTTSRSSAAKSLLEDLANASKELERALALKCTDGEHCKLRKAVTSASEVLARLQTQLAMACCSLPDGTLALGAL</sequence>
<reference evidence="1" key="2">
    <citation type="submission" date="2021-09" db="EMBL/GenBank/DDBJ databases">
        <authorList>
            <person name="Jia N."/>
            <person name="Wang J."/>
            <person name="Shi W."/>
            <person name="Du L."/>
            <person name="Sun Y."/>
            <person name="Zhan W."/>
            <person name="Jiang J."/>
            <person name="Wang Q."/>
            <person name="Zhang B."/>
            <person name="Ji P."/>
            <person name="Sakyi L.B."/>
            <person name="Cui X."/>
            <person name="Yuan T."/>
            <person name="Jiang B."/>
            <person name="Yang W."/>
            <person name="Lam T.T.-Y."/>
            <person name="Chang Q."/>
            <person name="Ding S."/>
            <person name="Wang X."/>
            <person name="Zhu J."/>
            <person name="Ruan X."/>
            <person name="Zhao L."/>
            <person name="Wei J."/>
            <person name="Que T."/>
            <person name="Du C."/>
            <person name="Cheng J."/>
            <person name="Dai P."/>
            <person name="Han X."/>
            <person name="Huang E."/>
            <person name="Gao Y."/>
            <person name="Liu J."/>
            <person name="Shao H."/>
            <person name="Ye R."/>
            <person name="Li L."/>
            <person name="Wei W."/>
            <person name="Wang X."/>
            <person name="Wang C."/>
            <person name="Huo Q."/>
            <person name="Li W."/>
            <person name="Guo W."/>
            <person name="Chen H."/>
            <person name="Chen S."/>
            <person name="Zhou L."/>
            <person name="Zhou L."/>
            <person name="Ni X."/>
            <person name="Tian J."/>
            <person name="Zhou Y."/>
            <person name="Sheng Y."/>
            <person name="Liu T."/>
            <person name="Pan Y."/>
            <person name="Xia L."/>
            <person name="Li J."/>
            <person name="Zhao F."/>
            <person name="Cao W."/>
        </authorList>
    </citation>
    <scope>NUCLEOTIDE SEQUENCE</scope>
    <source>
        <strain evidence="1">Rmic-2018</strain>
        <tissue evidence="1">Larvae</tissue>
    </source>
</reference>
<evidence type="ECO:0000313" key="1">
    <source>
        <dbReference type="EMBL" id="KAH7985050.1"/>
    </source>
</evidence>
<dbReference type="SUPFAM" id="SSF49599">
    <property type="entry name" value="TRAF domain-like"/>
    <property type="match status" value="1"/>
</dbReference>
<name>A0A9J6D244_RHIMP</name>
<dbReference type="EMBL" id="JABSTU010002027">
    <property type="protein sequence ID" value="KAH7985050.1"/>
    <property type="molecule type" value="Genomic_DNA"/>
</dbReference>
<dbReference type="InterPro" id="IPR013083">
    <property type="entry name" value="Znf_RING/FYVE/PHD"/>
</dbReference>
<dbReference type="VEuPathDB" id="VectorBase:LOC119183427"/>
<dbReference type="Gene3D" id="3.30.40.10">
    <property type="entry name" value="Zinc/RING finger domain, C3HC4 (zinc finger)"/>
    <property type="match status" value="1"/>
</dbReference>
<dbReference type="Proteomes" id="UP000821866">
    <property type="component" value="Unassembled WGS sequence"/>
</dbReference>
<proteinExistence type="predicted"/>
<protein>
    <recommendedName>
        <fullName evidence="3">Tnf receptor-associated factor</fullName>
    </recommendedName>
</protein>
<evidence type="ECO:0000313" key="2">
    <source>
        <dbReference type="Proteomes" id="UP000821866"/>
    </source>
</evidence>
<dbReference type="AlphaFoldDB" id="A0A9J6D244"/>
<keyword evidence="2" id="KW-1185">Reference proteome</keyword>
<accession>A0A9J6D244</accession>
<gene>
    <name evidence="1" type="ORF">HPB51_026883</name>
</gene>